<gene>
    <name evidence="3" type="ORF">DLM86_00005</name>
</gene>
<evidence type="ECO:0000259" key="2">
    <source>
        <dbReference type="PROSITE" id="PS51898"/>
    </source>
</evidence>
<organism evidence="3 4">
    <name type="scientific">Paenibacillus flagellatus</name>
    <dbReference type="NCBI Taxonomy" id="2211139"/>
    <lineage>
        <taxon>Bacteria</taxon>
        <taxon>Bacillati</taxon>
        <taxon>Bacillota</taxon>
        <taxon>Bacilli</taxon>
        <taxon>Bacillales</taxon>
        <taxon>Paenibacillaceae</taxon>
        <taxon>Paenibacillus</taxon>
    </lineage>
</organism>
<dbReference type="PANTHER" id="PTHR30349">
    <property type="entry name" value="PHAGE INTEGRASE-RELATED"/>
    <property type="match status" value="1"/>
</dbReference>
<proteinExistence type="predicted"/>
<accession>A0A2V5KX24</accession>
<dbReference type="Proteomes" id="UP000247476">
    <property type="component" value="Unassembled WGS sequence"/>
</dbReference>
<dbReference type="Gene3D" id="1.10.443.10">
    <property type="entry name" value="Intergrase catalytic core"/>
    <property type="match status" value="1"/>
</dbReference>
<dbReference type="InterPro" id="IPR050090">
    <property type="entry name" value="Tyrosine_recombinase_XerCD"/>
</dbReference>
<dbReference type="PANTHER" id="PTHR30349:SF64">
    <property type="entry name" value="PROPHAGE INTEGRASE INTD-RELATED"/>
    <property type="match status" value="1"/>
</dbReference>
<evidence type="ECO:0000313" key="3">
    <source>
        <dbReference type="EMBL" id="PYI56877.1"/>
    </source>
</evidence>
<dbReference type="Pfam" id="PF00589">
    <property type="entry name" value="Phage_integrase"/>
    <property type="match status" value="1"/>
</dbReference>
<dbReference type="GO" id="GO:0006310">
    <property type="term" value="P:DNA recombination"/>
    <property type="evidence" value="ECO:0007669"/>
    <property type="project" value="UniProtKB-KW"/>
</dbReference>
<keyword evidence="4" id="KW-1185">Reference proteome</keyword>
<evidence type="ECO:0000256" key="1">
    <source>
        <dbReference type="ARBA" id="ARBA00023172"/>
    </source>
</evidence>
<dbReference type="SUPFAM" id="SSF56349">
    <property type="entry name" value="DNA breaking-rejoining enzymes"/>
    <property type="match status" value="1"/>
</dbReference>
<dbReference type="GO" id="GO:0003677">
    <property type="term" value="F:DNA binding"/>
    <property type="evidence" value="ECO:0007669"/>
    <property type="project" value="InterPro"/>
</dbReference>
<protein>
    <recommendedName>
        <fullName evidence="2">Tyr recombinase domain-containing protein</fullName>
    </recommendedName>
</protein>
<comment type="caution">
    <text evidence="3">The sequence shown here is derived from an EMBL/GenBank/DDBJ whole genome shotgun (WGS) entry which is preliminary data.</text>
</comment>
<sequence>MPRDIAAQIESPKLLKTNHKILKAEEVNLLLTAAKGDPAYCPIYLGLICAMREAEVLGLRWDDVDFDNYIIQVVRTLDHEDDHQAITDGTKTSAGTRAIEIDDEIVEVLLAQKRLVEKYKDVAGELYHDNNLVCPTSIGTPWNPSNLRRSLYRIIHKAGVTRVKFHELRHSHASISVKSGANIKALSTKLGHSSIRVTLDMYSHVIPGMQREGLAKFRDEINKTRS</sequence>
<evidence type="ECO:0000313" key="4">
    <source>
        <dbReference type="Proteomes" id="UP000247476"/>
    </source>
</evidence>
<name>A0A2V5KX24_9BACL</name>
<dbReference type="InterPro" id="IPR011010">
    <property type="entry name" value="DNA_brk_join_enz"/>
</dbReference>
<dbReference type="PROSITE" id="PS51898">
    <property type="entry name" value="TYR_RECOMBINASE"/>
    <property type="match status" value="1"/>
</dbReference>
<dbReference type="EMBL" id="QJVJ01000001">
    <property type="protein sequence ID" value="PYI56877.1"/>
    <property type="molecule type" value="Genomic_DNA"/>
</dbReference>
<dbReference type="GO" id="GO:0015074">
    <property type="term" value="P:DNA integration"/>
    <property type="evidence" value="ECO:0007669"/>
    <property type="project" value="InterPro"/>
</dbReference>
<dbReference type="InterPro" id="IPR013762">
    <property type="entry name" value="Integrase-like_cat_sf"/>
</dbReference>
<feature type="domain" description="Tyr recombinase" evidence="2">
    <location>
        <begin position="17"/>
        <end position="215"/>
    </location>
</feature>
<dbReference type="AlphaFoldDB" id="A0A2V5KX24"/>
<dbReference type="InterPro" id="IPR002104">
    <property type="entry name" value="Integrase_catalytic"/>
</dbReference>
<reference evidence="3 4" key="1">
    <citation type="submission" date="2018-05" db="EMBL/GenBank/DDBJ databases">
        <title>Paenibacillus flagellatus sp. nov., isolated from selenium mineral soil.</title>
        <authorList>
            <person name="Dai X."/>
        </authorList>
    </citation>
    <scope>NUCLEOTIDE SEQUENCE [LARGE SCALE GENOMIC DNA]</scope>
    <source>
        <strain evidence="3 4">DXL2</strain>
    </source>
</reference>
<keyword evidence="1" id="KW-0233">DNA recombination</keyword>
<dbReference type="CDD" id="cd01189">
    <property type="entry name" value="INT_ICEBs1_C_like"/>
    <property type="match status" value="1"/>
</dbReference>